<gene>
    <name evidence="8" type="ORF">SLINC_0263</name>
</gene>
<dbReference type="Gene3D" id="1.20.1740.10">
    <property type="entry name" value="Amino acid/polyamine transporter I"/>
    <property type="match status" value="1"/>
</dbReference>
<dbReference type="PANTHER" id="PTHR42770:SF7">
    <property type="entry name" value="MEMBRANE PROTEIN"/>
    <property type="match status" value="1"/>
</dbReference>
<dbReference type="InterPro" id="IPR002293">
    <property type="entry name" value="AA/rel_permease1"/>
</dbReference>
<reference evidence="8 9" key="2">
    <citation type="submission" date="2016-07" db="EMBL/GenBank/DDBJ databases">
        <title>Enhancement of antibiotic productionsby engineered nitrateutilization in actinobacteria.</title>
        <authorList>
            <person name="Meng S.C."/>
        </authorList>
    </citation>
    <scope>NUCLEOTIDE SEQUENCE [LARGE SCALE GENOMIC DNA]</scope>
    <source>
        <strain evidence="8 9">NRRL 2936</strain>
    </source>
</reference>
<sequence>MSNPPTAAGVPEELERRLGVSDAVVIGLGSMIGAGIFAALAPAAHAAGSGLLLGLALAAVVAYCNATSSARLAARYPASGGTYVYGRERLGDFWGYLAGWAFVVGKTASCAAMALTVGSYVWPGQAHAVAVAAVVALTAVNYAGVHKSALLTRVIVAVVLAVLAAVVVAALTSDATDTARLDIGSDASVGGVLQAAGLLFFAFAGYARIATLGEEVRDPARTIPRAIPLALGITLVVYAVVAVAVLMVLGPKGLADAAAPLSDTARAAGVDWLAPVVRVGAAVAALGSLLALILGVSRTSLAMARDRHLPHALSAVHPRFKVPHRAELVVGAVVAVVAATADVRGAIGFSSFGVLAYYAVANASAWTLTPEEGRPARVIPVLGLAGCLILAFALPVSSVISGTAVLALGAVAYGIRRGLAARR</sequence>
<evidence type="ECO:0000256" key="4">
    <source>
        <dbReference type="ARBA" id="ARBA00022989"/>
    </source>
</evidence>
<dbReference type="OrthoDB" id="259687at2"/>
<keyword evidence="5 6" id="KW-0472">Membrane</keyword>
<name>A9Y8U1_STRLN</name>
<dbReference type="RefSeq" id="WP_067425703.1">
    <property type="nucleotide sequence ID" value="NZ_CP016438.1"/>
</dbReference>
<feature type="transmembrane region" description="Helical" evidence="6">
    <location>
        <begin position="191"/>
        <end position="209"/>
    </location>
</feature>
<feature type="transmembrane region" description="Helical" evidence="6">
    <location>
        <begin position="93"/>
        <end position="118"/>
    </location>
</feature>
<evidence type="ECO:0000256" key="6">
    <source>
        <dbReference type="SAM" id="Phobius"/>
    </source>
</evidence>
<protein>
    <submittedName>
        <fullName evidence="7">Sli4</fullName>
    </submittedName>
</protein>
<dbReference type="Proteomes" id="UP000092598">
    <property type="component" value="Chromosome"/>
</dbReference>
<keyword evidence="9" id="KW-1185">Reference proteome</keyword>
<dbReference type="STRING" id="1915.SLINC_0263"/>
<proteinExistence type="predicted"/>
<comment type="subcellular location">
    <subcellularLocation>
        <location evidence="1">Cell membrane</location>
        <topology evidence="1">Multi-pass membrane protein</topology>
    </subcellularLocation>
</comment>
<evidence type="ECO:0000313" key="7">
    <source>
        <dbReference type="EMBL" id="ABX00627.1"/>
    </source>
</evidence>
<feature type="transmembrane region" description="Helical" evidence="6">
    <location>
        <begin position="229"/>
        <end position="252"/>
    </location>
</feature>
<evidence type="ECO:0000256" key="1">
    <source>
        <dbReference type="ARBA" id="ARBA00004651"/>
    </source>
</evidence>
<feature type="transmembrane region" description="Helical" evidence="6">
    <location>
        <begin position="50"/>
        <end position="72"/>
    </location>
</feature>
<keyword evidence="4 6" id="KW-1133">Transmembrane helix</keyword>
<dbReference type="PIRSF" id="PIRSF006060">
    <property type="entry name" value="AA_transporter"/>
    <property type="match status" value="1"/>
</dbReference>
<dbReference type="GO" id="GO:0005886">
    <property type="term" value="C:plasma membrane"/>
    <property type="evidence" value="ECO:0007669"/>
    <property type="project" value="UniProtKB-SubCell"/>
</dbReference>
<dbReference type="KEGG" id="sls:SLINC_0263"/>
<dbReference type="EMBL" id="CP016438">
    <property type="protein sequence ID" value="ANS62487.1"/>
    <property type="molecule type" value="Genomic_DNA"/>
</dbReference>
<evidence type="ECO:0000256" key="3">
    <source>
        <dbReference type="ARBA" id="ARBA00022692"/>
    </source>
</evidence>
<dbReference type="GO" id="GO:0022857">
    <property type="term" value="F:transmembrane transporter activity"/>
    <property type="evidence" value="ECO:0007669"/>
    <property type="project" value="InterPro"/>
</dbReference>
<keyword evidence="2" id="KW-1003">Cell membrane</keyword>
<dbReference type="InterPro" id="IPR050367">
    <property type="entry name" value="APC_superfamily"/>
</dbReference>
<evidence type="ECO:0000313" key="9">
    <source>
        <dbReference type="Proteomes" id="UP000092598"/>
    </source>
</evidence>
<evidence type="ECO:0000256" key="2">
    <source>
        <dbReference type="ARBA" id="ARBA00022475"/>
    </source>
</evidence>
<evidence type="ECO:0000313" key="8">
    <source>
        <dbReference type="EMBL" id="ANS62487.1"/>
    </source>
</evidence>
<accession>A9Y8U1</accession>
<feature type="transmembrane region" description="Helical" evidence="6">
    <location>
        <begin position="381"/>
        <end position="414"/>
    </location>
</feature>
<dbReference type="PATRIC" id="fig|1915.4.peg.352"/>
<evidence type="ECO:0000256" key="5">
    <source>
        <dbReference type="ARBA" id="ARBA00023136"/>
    </source>
</evidence>
<dbReference type="PANTHER" id="PTHR42770">
    <property type="entry name" value="AMINO ACID TRANSPORTER-RELATED"/>
    <property type="match status" value="1"/>
</dbReference>
<keyword evidence="3 6" id="KW-0812">Transmembrane</keyword>
<dbReference type="EMBL" id="EU124663">
    <property type="protein sequence ID" value="ABX00627.1"/>
    <property type="molecule type" value="Genomic_DNA"/>
</dbReference>
<feature type="transmembrane region" description="Helical" evidence="6">
    <location>
        <begin position="23"/>
        <end position="44"/>
    </location>
</feature>
<organism evidence="7">
    <name type="scientific">Streptomyces lincolnensis</name>
    <dbReference type="NCBI Taxonomy" id="1915"/>
    <lineage>
        <taxon>Bacteria</taxon>
        <taxon>Bacillati</taxon>
        <taxon>Actinomycetota</taxon>
        <taxon>Actinomycetes</taxon>
        <taxon>Kitasatosporales</taxon>
        <taxon>Streptomycetaceae</taxon>
        <taxon>Streptomyces</taxon>
    </lineage>
</organism>
<feature type="transmembrane region" description="Helical" evidence="6">
    <location>
        <begin position="328"/>
        <end position="361"/>
    </location>
</feature>
<dbReference type="Pfam" id="PF13520">
    <property type="entry name" value="AA_permease_2"/>
    <property type="match status" value="1"/>
</dbReference>
<dbReference type="AlphaFoldDB" id="A9Y8U1"/>
<feature type="transmembrane region" description="Helical" evidence="6">
    <location>
        <begin position="150"/>
        <end position="171"/>
    </location>
</feature>
<reference evidence="7" key="1">
    <citation type="journal article" date="2008" name="Folia Microbiol. (Praha)">
        <title>Sequence analysis and heterologous expression of the lincomycin biosynthetic cluster of the type strain Streptomyces lincolnensis ATCC 25466.</title>
        <authorList>
            <person name="Koberska M."/>
            <person name="Kopecky J."/>
            <person name="Olsovska J."/>
            <person name="Jelinkova M."/>
            <person name="Ulanova D."/>
            <person name="Man P."/>
            <person name="Flieger M."/>
            <person name="Janata J."/>
        </authorList>
    </citation>
    <scope>NUCLEOTIDE SEQUENCE</scope>
</reference>
<feature type="transmembrane region" description="Helical" evidence="6">
    <location>
        <begin position="272"/>
        <end position="297"/>
    </location>
</feature>
<feature type="transmembrane region" description="Helical" evidence="6">
    <location>
        <begin position="124"/>
        <end position="143"/>
    </location>
</feature>